<evidence type="ECO:0000256" key="16">
    <source>
        <dbReference type="PROSITE-ProRule" id="PRU00175"/>
    </source>
</evidence>
<dbReference type="CDD" id="cd16536">
    <property type="entry name" value="RING-HC_RNF10"/>
    <property type="match status" value="1"/>
</dbReference>
<dbReference type="OrthoDB" id="10064108at2759"/>
<dbReference type="InterPro" id="IPR018957">
    <property type="entry name" value="Znf_C3HC4_RING-type"/>
</dbReference>
<proteinExistence type="inferred from homology"/>
<name>A0A6L2PS27_COPFO</name>
<dbReference type="EC" id="2.3.2.27" evidence="6"/>
<comment type="pathway">
    <text evidence="4">Protein modification; protein ubiquitination.</text>
</comment>
<gene>
    <name evidence="19" type="ORF">Cfor_09118</name>
</gene>
<dbReference type="GO" id="GO:0000976">
    <property type="term" value="F:transcription cis-regulatory region binding"/>
    <property type="evidence" value="ECO:0007669"/>
    <property type="project" value="TreeGrafter"/>
</dbReference>
<dbReference type="GO" id="GO:0045944">
    <property type="term" value="P:positive regulation of transcription by RNA polymerase II"/>
    <property type="evidence" value="ECO:0007669"/>
    <property type="project" value="TreeGrafter"/>
</dbReference>
<dbReference type="GO" id="GO:0005634">
    <property type="term" value="C:nucleus"/>
    <property type="evidence" value="ECO:0007669"/>
    <property type="project" value="UniProtKB-SubCell"/>
</dbReference>
<dbReference type="PANTHER" id="PTHR12983">
    <property type="entry name" value="RING FINGER 10 FAMILY MEMBER"/>
    <property type="match status" value="1"/>
</dbReference>
<evidence type="ECO:0000256" key="7">
    <source>
        <dbReference type="ARBA" id="ARBA00022490"/>
    </source>
</evidence>
<evidence type="ECO:0000259" key="18">
    <source>
        <dbReference type="PROSITE" id="PS50089"/>
    </source>
</evidence>
<evidence type="ECO:0000256" key="6">
    <source>
        <dbReference type="ARBA" id="ARBA00012483"/>
    </source>
</evidence>
<reference evidence="20" key="1">
    <citation type="submission" date="2020-01" db="EMBL/GenBank/DDBJ databases">
        <title>Draft genome sequence of the Termite Coptotermes fromosanus.</title>
        <authorList>
            <person name="Itakura S."/>
            <person name="Yosikawa Y."/>
            <person name="Umezawa K."/>
        </authorList>
    </citation>
    <scope>NUCLEOTIDE SEQUENCE [LARGE SCALE GENOMIC DNA]</scope>
</reference>
<feature type="region of interest" description="Disordered" evidence="17">
    <location>
        <begin position="695"/>
        <end position="735"/>
    </location>
</feature>
<keyword evidence="20" id="KW-1185">Reference proteome</keyword>
<feature type="region of interest" description="Disordered" evidence="17">
    <location>
        <begin position="1"/>
        <end position="76"/>
    </location>
</feature>
<feature type="compositionally biased region" description="Low complexity" evidence="17">
    <location>
        <begin position="441"/>
        <end position="453"/>
    </location>
</feature>
<evidence type="ECO:0000256" key="10">
    <source>
        <dbReference type="ARBA" id="ARBA00022771"/>
    </source>
</evidence>
<dbReference type="GO" id="GO:0005737">
    <property type="term" value="C:cytoplasm"/>
    <property type="evidence" value="ECO:0007669"/>
    <property type="project" value="UniProtKB-SubCell"/>
</dbReference>
<dbReference type="GO" id="GO:0008270">
    <property type="term" value="F:zinc ion binding"/>
    <property type="evidence" value="ECO:0007669"/>
    <property type="project" value="UniProtKB-KW"/>
</dbReference>
<comment type="catalytic activity">
    <reaction evidence="1">
        <text>S-ubiquitinyl-[E2 ubiquitin-conjugating enzyme]-L-cysteine + [acceptor protein]-L-lysine = [E2 ubiquitin-conjugating enzyme]-L-cysteine + N(6)-ubiquitinyl-[acceptor protein]-L-lysine.</text>
        <dbReference type="EC" id="2.3.2.27"/>
    </reaction>
</comment>
<dbReference type="SMART" id="SM00184">
    <property type="entry name" value="RING"/>
    <property type="match status" value="1"/>
</dbReference>
<organism evidence="19 20">
    <name type="scientific">Coptotermes formosanus</name>
    <name type="common">Formosan subterranean termite</name>
    <dbReference type="NCBI Taxonomy" id="36987"/>
    <lineage>
        <taxon>Eukaryota</taxon>
        <taxon>Metazoa</taxon>
        <taxon>Ecdysozoa</taxon>
        <taxon>Arthropoda</taxon>
        <taxon>Hexapoda</taxon>
        <taxon>Insecta</taxon>
        <taxon>Pterygota</taxon>
        <taxon>Neoptera</taxon>
        <taxon>Polyneoptera</taxon>
        <taxon>Dictyoptera</taxon>
        <taxon>Blattodea</taxon>
        <taxon>Blattoidea</taxon>
        <taxon>Termitoidae</taxon>
        <taxon>Rhinotermitidae</taxon>
        <taxon>Coptotermes</taxon>
    </lineage>
</organism>
<keyword evidence="7" id="KW-0963">Cytoplasm</keyword>
<dbReference type="PROSITE" id="PS50089">
    <property type="entry name" value="ZF_RING_2"/>
    <property type="match status" value="1"/>
</dbReference>
<keyword evidence="10 16" id="KW-0863">Zinc-finger</keyword>
<dbReference type="Pfam" id="PF00097">
    <property type="entry name" value="zf-C3HC4"/>
    <property type="match status" value="1"/>
</dbReference>
<comment type="caution">
    <text evidence="19">The sequence shown here is derived from an EMBL/GenBank/DDBJ whole genome shotgun (WGS) entry which is preliminary data.</text>
</comment>
<keyword evidence="9" id="KW-0479">Metal-binding</keyword>
<comment type="similarity">
    <text evidence="5">Belongs to the RNF10 family.</text>
</comment>
<dbReference type="FunFam" id="3.30.40.10:FF:000112">
    <property type="entry name" value="RING finger protein 10"/>
    <property type="match status" value="1"/>
</dbReference>
<comment type="subcellular location">
    <subcellularLocation>
        <location evidence="3">Cytoplasm</location>
    </subcellularLocation>
    <subcellularLocation>
        <location evidence="2">Nucleus</location>
    </subcellularLocation>
</comment>
<evidence type="ECO:0000256" key="5">
    <source>
        <dbReference type="ARBA" id="ARBA00008117"/>
    </source>
</evidence>
<dbReference type="Gene3D" id="3.30.40.10">
    <property type="entry name" value="Zinc/RING finger domain, C3HC4 (zinc finger)"/>
    <property type="match status" value="1"/>
</dbReference>
<dbReference type="GO" id="GO:0061630">
    <property type="term" value="F:ubiquitin protein ligase activity"/>
    <property type="evidence" value="ECO:0007669"/>
    <property type="project" value="UniProtKB-EC"/>
</dbReference>
<feature type="region of interest" description="Disordered" evidence="17">
    <location>
        <begin position="424"/>
        <end position="454"/>
    </location>
</feature>
<accession>A0A6L2PS27</accession>
<evidence type="ECO:0000256" key="11">
    <source>
        <dbReference type="ARBA" id="ARBA00022786"/>
    </source>
</evidence>
<evidence type="ECO:0000256" key="4">
    <source>
        <dbReference type="ARBA" id="ARBA00004906"/>
    </source>
</evidence>
<sequence>MEKKPSSRSAQVPGKANGTELKKSQDAVNSKPFARAVRRREPNAPSTTKFDPNRKPVPQKNKCFDKRPRPRGQFYYSGKENTKVADEVGSVFVPGSKKQNLNHLLNFHYAPREGVTPGSGHWRPSQPGSGWHVSARWLTSTHKHKYNKEQFLQANCQFVVKADANYTPYISNPDALVNWDFIEQIRLQSSEVLSCPICLYPPVAAKMTRCGHVYCWPCILHYLALSDKTWRKCPICYEAVHKNDLRSVIAVPHMQLSVGEEVTMRLMKRERGSLVALPVEQCGIRPTDQLLSVSETAVDTVHSKLLLATPQEVICIVDHERSELEKQLSEEENCPETCFIEQAINLLSERHASLSKKVAALQDENEQPELNVEKCATEMKPGVVYHSAFDNLYSSLDNSPHTASSPSSENPPAVLLTHNEEISKGSALELSREEKDRCRYESVSSEGVGSDDGNMAISVEDFEIPAMTQTDNRQSGVQPLKHFYFYQAADGQHIYLHSLNVRMLEHCYGSLEHCPPTVTGRIIEKESGSMTEELRRRLRYLQHLPVTCQFEVAEIQLKPPIVSKETVDYFQDQLEVRRRRRQRRARDERRREKKIVEEENRRWGHYPTPHIRIESHRHFPQCGTDNDAAVTNFSVSPTSSSMASSPTPSHDGISSMTAAAENLSLEAPVNEETHVLSTVGSPEPPGMSFAQMLREGRSKGSAEWPPAVQSTSKSKLAGARCRNSDSEPEPDGYVPAPTFSQSFSDAIALALEKAVANKETQKSEDGCSAGKKKKKQKVLFATSMACSVEHSGTRNYEALPELYFSDMLTDGSLLLAINSIQIEYHTNVAFAVGKPVLILESLGSSKASSEEVT</sequence>
<dbReference type="PROSITE" id="PS00518">
    <property type="entry name" value="ZF_RING_1"/>
    <property type="match status" value="1"/>
</dbReference>
<dbReference type="Proteomes" id="UP000502823">
    <property type="component" value="Unassembled WGS sequence"/>
</dbReference>
<keyword evidence="11" id="KW-0833">Ubl conjugation pathway</keyword>
<evidence type="ECO:0000256" key="9">
    <source>
        <dbReference type="ARBA" id="ARBA00022723"/>
    </source>
</evidence>
<evidence type="ECO:0000256" key="13">
    <source>
        <dbReference type="ARBA" id="ARBA00023242"/>
    </source>
</evidence>
<dbReference type="PANTHER" id="PTHR12983:SF9">
    <property type="entry name" value="E3 UBIQUITIN-PROTEIN LIGASE RNF10"/>
    <property type="match status" value="1"/>
</dbReference>
<evidence type="ECO:0000256" key="3">
    <source>
        <dbReference type="ARBA" id="ARBA00004496"/>
    </source>
</evidence>
<dbReference type="InParanoid" id="A0A6L2PS27"/>
<dbReference type="FunCoup" id="A0A6L2PS27">
    <property type="interactions" value="445"/>
</dbReference>
<evidence type="ECO:0000256" key="2">
    <source>
        <dbReference type="ARBA" id="ARBA00004123"/>
    </source>
</evidence>
<feature type="compositionally biased region" description="Basic and acidic residues" evidence="17">
    <location>
        <begin position="430"/>
        <end position="440"/>
    </location>
</feature>
<evidence type="ECO:0000256" key="12">
    <source>
        <dbReference type="ARBA" id="ARBA00022833"/>
    </source>
</evidence>
<dbReference type="InterPro" id="IPR001841">
    <property type="entry name" value="Znf_RING"/>
</dbReference>
<dbReference type="InterPro" id="IPR039739">
    <property type="entry name" value="MAG2/RNF10"/>
</dbReference>
<dbReference type="EMBL" id="BLKM01000550">
    <property type="protein sequence ID" value="GFG35461.1"/>
    <property type="molecule type" value="Genomic_DNA"/>
</dbReference>
<evidence type="ECO:0000256" key="17">
    <source>
        <dbReference type="SAM" id="MobiDB-lite"/>
    </source>
</evidence>
<evidence type="ECO:0000256" key="8">
    <source>
        <dbReference type="ARBA" id="ARBA00022679"/>
    </source>
</evidence>
<dbReference type="SUPFAM" id="SSF57850">
    <property type="entry name" value="RING/U-box"/>
    <property type="match status" value="1"/>
</dbReference>
<evidence type="ECO:0000256" key="14">
    <source>
        <dbReference type="ARBA" id="ARBA00035131"/>
    </source>
</evidence>
<evidence type="ECO:0000256" key="15">
    <source>
        <dbReference type="ARBA" id="ARBA00035390"/>
    </source>
</evidence>
<feature type="domain" description="RING-type" evidence="18">
    <location>
        <begin position="195"/>
        <end position="236"/>
    </location>
</feature>
<keyword evidence="13" id="KW-0539">Nucleus</keyword>
<dbReference type="InterPro" id="IPR017907">
    <property type="entry name" value="Znf_RING_CS"/>
</dbReference>
<evidence type="ECO:0000313" key="19">
    <source>
        <dbReference type="EMBL" id="GFG35461.1"/>
    </source>
</evidence>
<evidence type="ECO:0000313" key="20">
    <source>
        <dbReference type="Proteomes" id="UP000502823"/>
    </source>
</evidence>
<dbReference type="AlphaFoldDB" id="A0A6L2PS27"/>
<protein>
    <recommendedName>
        <fullName evidence="14">E3 ubiquitin-protein ligase RNF10</fullName>
        <ecNumber evidence="6">2.3.2.27</ecNumber>
    </recommendedName>
    <alternativeName>
        <fullName evidence="15">RING finger protein 10</fullName>
    </alternativeName>
</protein>
<keyword evidence="12" id="KW-0862">Zinc</keyword>
<dbReference type="InterPro" id="IPR013083">
    <property type="entry name" value="Znf_RING/FYVE/PHD"/>
</dbReference>
<evidence type="ECO:0000256" key="1">
    <source>
        <dbReference type="ARBA" id="ARBA00000900"/>
    </source>
</evidence>
<keyword evidence="8" id="KW-0808">Transferase</keyword>